<sequence>MFKNIEKKRKRTRVDEVPEREKKDIVYAEENQLQMLLKETRVLTNTQSVRERTPLSSIIYSNANEADGNYRTSETSNYINETSEINLEHNEVWKINIEENSPIIDIRSAQRLCATTVYRPPTFPHPAYAQFIEIVMKYHLPNSVDNELISWFNKYKMNPHAVLPTNMKQGHTLLDSMNISHILYTKTVIMKHNGTK</sequence>
<comment type="caution">
    <text evidence="1">The sequence shown here is derived from an EMBL/GenBank/DDBJ whole genome shotgun (WGS) entry which is preliminary data.</text>
</comment>
<keyword evidence="2" id="KW-1185">Reference proteome</keyword>
<proteinExistence type="predicted"/>
<protein>
    <submittedName>
        <fullName evidence="1">2970_t:CDS:1</fullName>
    </submittedName>
</protein>
<gene>
    <name evidence="1" type="ORF">DERYTH_LOCUS1968</name>
</gene>
<organism evidence="1 2">
    <name type="scientific">Dentiscutata erythropus</name>
    <dbReference type="NCBI Taxonomy" id="1348616"/>
    <lineage>
        <taxon>Eukaryota</taxon>
        <taxon>Fungi</taxon>
        <taxon>Fungi incertae sedis</taxon>
        <taxon>Mucoromycota</taxon>
        <taxon>Glomeromycotina</taxon>
        <taxon>Glomeromycetes</taxon>
        <taxon>Diversisporales</taxon>
        <taxon>Gigasporaceae</taxon>
        <taxon>Dentiscutata</taxon>
    </lineage>
</organism>
<evidence type="ECO:0000313" key="2">
    <source>
        <dbReference type="Proteomes" id="UP000789405"/>
    </source>
</evidence>
<accession>A0A9N8Z7R4</accession>
<dbReference type="Proteomes" id="UP000789405">
    <property type="component" value="Unassembled WGS sequence"/>
</dbReference>
<dbReference type="EMBL" id="CAJVPY010000588">
    <property type="protein sequence ID" value="CAG8481883.1"/>
    <property type="molecule type" value="Genomic_DNA"/>
</dbReference>
<dbReference type="AlphaFoldDB" id="A0A9N8Z7R4"/>
<dbReference type="OrthoDB" id="2338441at2759"/>
<name>A0A9N8Z7R4_9GLOM</name>
<reference evidence="1" key="1">
    <citation type="submission" date="2021-06" db="EMBL/GenBank/DDBJ databases">
        <authorList>
            <person name="Kallberg Y."/>
            <person name="Tangrot J."/>
            <person name="Rosling A."/>
        </authorList>
    </citation>
    <scope>NUCLEOTIDE SEQUENCE</scope>
    <source>
        <strain evidence="1">MA453B</strain>
    </source>
</reference>
<evidence type="ECO:0000313" key="1">
    <source>
        <dbReference type="EMBL" id="CAG8481883.1"/>
    </source>
</evidence>